<keyword evidence="3" id="KW-1185">Reference proteome</keyword>
<dbReference type="RefSeq" id="WP_194293242.1">
    <property type="nucleotide sequence ID" value="NZ_WEGH01000001.1"/>
</dbReference>
<accession>A0A7K0BSE3</accession>
<name>A0A7K0BSE3_9ACTN</name>
<reference evidence="2 3" key="1">
    <citation type="submission" date="2019-10" db="EMBL/GenBank/DDBJ databases">
        <title>Actinomadura rubteroloni sp. nov. and Actinomadura macrotermitis sp. nov., isolated from the gut of fungus growing-termite Macrotermes natalensis.</title>
        <authorList>
            <person name="Benndorf R."/>
            <person name="Martin K."/>
            <person name="Kuefner M."/>
            <person name="De Beer W."/>
            <person name="Kaster A.-K."/>
            <person name="Vollmers J."/>
            <person name="Poulsen M."/>
            <person name="Beemelmanns C."/>
        </authorList>
    </citation>
    <scope>NUCLEOTIDE SEQUENCE [LARGE SCALE GENOMIC DNA]</scope>
    <source>
        <strain evidence="2 3">RB68</strain>
    </source>
</reference>
<evidence type="ECO:0008006" key="4">
    <source>
        <dbReference type="Google" id="ProtNLM"/>
    </source>
</evidence>
<protein>
    <recommendedName>
        <fullName evidence="4">Helix-turn-helix domain-containing protein</fullName>
    </recommendedName>
</protein>
<proteinExistence type="predicted"/>
<dbReference type="EMBL" id="WEGH01000001">
    <property type="protein sequence ID" value="MQY04125.1"/>
    <property type="molecule type" value="Genomic_DNA"/>
</dbReference>
<dbReference type="Proteomes" id="UP000487268">
    <property type="component" value="Unassembled WGS sequence"/>
</dbReference>
<feature type="region of interest" description="Disordered" evidence="1">
    <location>
        <begin position="67"/>
        <end position="106"/>
    </location>
</feature>
<gene>
    <name evidence="2" type="ORF">ACRB68_21760</name>
</gene>
<evidence type="ECO:0000313" key="3">
    <source>
        <dbReference type="Proteomes" id="UP000487268"/>
    </source>
</evidence>
<organism evidence="2 3">
    <name type="scientific">Actinomadura macrotermitis</name>
    <dbReference type="NCBI Taxonomy" id="2585200"/>
    <lineage>
        <taxon>Bacteria</taxon>
        <taxon>Bacillati</taxon>
        <taxon>Actinomycetota</taxon>
        <taxon>Actinomycetes</taxon>
        <taxon>Streptosporangiales</taxon>
        <taxon>Thermomonosporaceae</taxon>
        <taxon>Actinomadura</taxon>
    </lineage>
</organism>
<comment type="caution">
    <text evidence="2">The sequence shown here is derived from an EMBL/GenBank/DDBJ whole genome shotgun (WGS) entry which is preliminary data.</text>
</comment>
<dbReference type="AlphaFoldDB" id="A0A7K0BSE3"/>
<evidence type="ECO:0000256" key="1">
    <source>
        <dbReference type="SAM" id="MobiDB-lite"/>
    </source>
</evidence>
<evidence type="ECO:0000313" key="2">
    <source>
        <dbReference type="EMBL" id="MQY04125.1"/>
    </source>
</evidence>
<sequence>MNAKWTREAIEGLGPTTDVQTAADVLDCSDWTVYELIRRGEWTLTRVLRLGRKIKIPTHDLVTLLYPNTRTAEPPTGPADTTNAPKDAPHALQNGTAGPSLLRPAR</sequence>